<comment type="caution">
    <text evidence="1">The sequence shown here is derived from an EMBL/GenBank/DDBJ whole genome shotgun (WGS) entry which is preliminary data.</text>
</comment>
<proteinExistence type="predicted"/>
<reference evidence="1 2" key="1">
    <citation type="submission" date="2019-12" db="EMBL/GenBank/DDBJ databases">
        <title>Engineering Photorhabdus to improve their lethality against agricultural pests.</title>
        <authorList>
            <person name="Machado R.A.R."/>
        </authorList>
    </citation>
    <scope>NUCLEOTIDE SEQUENCE [LARGE SCALE GENOMIC DNA]</scope>
    <source>
        <strain evidence="1 2">EN01</strain>
    </source>
</reference>
<dbReference type="EMBL" id="WSFA01000021">
    <property type="protein sequence ID" value="NDL39216.1"/>
    <property type="molecule type" value="Genomic_DNA"/>
</dbReference>
<dbReference type="AlphaFoldDB" id="A0A6L9JNF6"/>
<organism evidence="1 2">
    <name type="scientific">Photorhabdus laumondii subsp. laumondii</name>
    <name type="common">Photorhabdus luminescens subsp. laumondii</name>
    <dbReference type="NCBI Taxonomy" id="141679"/>
    <lineage>
        <taxon>Bacteria</taxon>
        <taxon>Pseudomonadati</taxon>
        <taxon>Pseudomonadota</taxon>
        <taxon>Gammaproteobacteria</taxon>
        <taxon>Enterobacterales</taxon>
        <taxon>Morganellaceae</taxon>
        <taxon>Photorhabdus</taxon>
    </lineage>
</organism>
<sequence>MKDKNKLIKKLETINADTFFKFLDAKKVTRICPMCHSVGEQVIAETSKAAVADLLHGQSVSKTFVTFFRHAPEQPTDSDANYYYKLSCDNCGYITTHEVRSVLHWLSQQEKESHDE</sequence>
<gene>
    <name evidence="1" type="ORF">GPY51_10650</name>
</gene>
<accession>A0A6L9JNF6</accession>
<name>A0A6L9JNF6_PHOLM</name>
<dbReference type="OMA" id="KKVTRIC"/>
<dbReference type="Proteomes" id="UP000479300">
    <property type="component" value="Unassembled WGS sequence"/>
</dbReference>
<evidence type="ECO:0000313" key="2">
    <source>
        <dbReference type="Proteomes" id="UP000479300"/>
    </source>
</evidence>
<protein>
    <submittedName>
        <fullName evidence="1">Uncharacterized protein</fullName>
    </submittedName>
</protein>
<dbReference type="KEGG" id="plum:A4R40_14900"/>
<evidence type="ECO:0000313" key="1">
    <source>
        <dbReference type="EMBL" id="NDL39216.1"/>
    </source>
</evidence>
<dbReference type="GeneID" id="48849242"/>
<dbReference type="RefSeq" id="WP_011147202.1">
    <property type="nucleotide sequence ID" value="NZ_CAWMTZ010000262.1"/>
</dbReference>